<comment type="caution">
    <text evidence="13">The sequence shown here is derived from an EMBL/GenBank/DDBJ whole genome shotgun (WGS) entry which is preliminary data.</text>
</comment>
<accession>A0ABR3XZL9</accession>
<proteinExistence type="inferred from homology"/>
<feature type="transmembrane region" description="Helical" evidence="10">
    <location>
        <begin position="794"/>
        <end position="814"/>
    </location>
</feature>
<evidence type="ECO:0000256" key="6">
    <source>
        <dbReference type="ARBA" id="ARBA00022741"/>
    </source>
</evidence>
<dbReference type="InterPro" id="IPR027417">
    <property type="entry name" value="P-loop_NTPase"/>
</dbReference>
<dbReference type="InterPro" id="IPR003439">
    <property type="entry name" value="ABC_transporter-like_ATP-bd"/>
</dbReference>
<evidence type="ECO:0000256" key="5">
    <source>
        <dbReference type="ARBA" id="ARBA00022737"/>
    </source>
</evidence>
<evidence type="ECO:0000256" key="9">
    <source>
        <dbReference type="ARBA" id="ARBA00023136"/>
    </source>
</evidence>
<keyword evidence="3" id="KW-0813">Transport</keyword>
<evidence type="ECO:0000256" key="4">
    <source>
        <dbReference type="ARBA" id="ARBA00022692"/>
    </source>
</evidence>
<comment type="similarity">
    <text evidence="2">Belongs to the ABC transporter superfamily. ABCB family. Multidrug resistance exporter (TC 3.A.1.201) subfamily.</text>
</comment>
<dbReference type="EMBL" id="JAZHXJ010000021">
    <property type="protein sequence ID" value="KAL1881476.1"/>
    <property type="molecule type" value="Genomic_DNA"/>
</dbReference>
<feature type="transmembrane region" description="Helical" evidence="10">
    <location>
        <begin position="31"/>
        <end position="48"/>
    </location>
</feature>
<dbReference type="Pfam" id="PF00005">
    <property type="entry name" value="ABC_tran"/>
    <property type="match status" value="2"/>
</dbReference>
<dbReference type="PANTHER" id="PTHR43394">
    <property type="entry name" value="ATP-DEPENDENT PERMEASE MDL1, MITOCHONDRIAL"/>
    <property type="match status" value="1"/>
</dbReference>
<keyword evidence="5" id="KW-0677">Repeat</keyword>
<feature type="domain" description="ABC transporter" evidence="11">
    <location>
        <begin position="860"/>
        <end position="1086"/>
    </location>
</feature>
<evidence type="ECO:0000256" key="10">
    <source>
        <dbReference type="SAM" id="Phobius"/>
    </source>
</evidence>
<organism evidence="13 14">
    <name type="scientific">Phialemonium thermophilum</name>
    <dbReference type="NCBI Taxonomy" id="223376"/>
    <lineage>
        <taxon>Eukaryota</taxon>
        <taxon>Fungi</taxon>
        <taxon>Dikarya</taxon>
        <taxon>Ascomycota</taxon>
        <taxon>Pezizomycotina</taxon>
        <taxon>Sordariomycetes</taxon>
        <taxon>Sordariomycetidae</taxon>
        <taxon>Cephalothecales</taxon>
        <taxon>Cephalothecaceae</taxon>
        <taxon>Phialemonium</taxon>
    </lineage>
</organism>
<dbReference type="InterPro" id="IPR017871">
    <property type="entry name" value="ABC_transporter-like_CS"/>
</dbReference>
<dbReference type="Gene3D" id="3.40.50.300">
    <property type="entry name" value="P-loop containing nucleotide triphosphate hydrolases"/>
    <property type="match status" value="3"/>
</dbReference>
<feature type="domain" description="ABC transmembrane type-1" evidence="12">
    <location>
        <begin position="536"/>
        <end position="822"/>
    </location>
</feature>
<dbReference type="SMART" id="SM00382">
    <property type="entry name" value="AAA"/>
    <property type="match status" value="2"/>
</dbReference>
<feature type="transmembrane region" description="Helical" evidence="10">
    <location>
        <begin position="168"/>
        <end position="187"/>
    </location>
</feature>
<dbReference type="InterPro" id="IPR039421">
    <property type="entry name" value="Type_1_exporter"/>
</dbReference>
<feature type="transmembrane region" description="Helical" evidence="10">
    <location>
        <begin position="60"/>
        <end position="79"/>
    </location>
</feature>
<evidence type="ECO:0000256" key="7">
    <source>
        <dbReference type="ARBA" id="ARBA00022840"/>
    </source>
</evidence>
<keyword evidence="9 10" id="KW-0472">Membrane</keyword>
<dbReference type="Gene3D" id="1.20.1560.10">
    <property type="entry name" value="ABC transporter type 1, transmembrane domain"/>
    <property type="match status" value="2"/>
</dbReference>
<feature type="transmembrane region" description="Helical" evidence="10">
    <location>
        <begin position="533"/>
        <end position="553"/>
    </location>
</feature>
<feature type="transmembrane region" description="Helical" evidence="10">
    <location>
        <begin position="573"/>
        <end position="594"/>
    </location>
</feature>
<keyword evidence="8 10" id="KW-1133">Transmembrane helix</keyword>
<feature type="transmembrane region" description="Helical" evidence="10">
    <location>
        <begin position="132"/>
        <end position="156"/>
    </location>
</feature>
<dbReference type="InterPro" id="IPR036640">
    <property type="entry name" value="ABC1_TM_sf"/>
</dbReference>
<reference evidence="13 14" key="1">
    <citation type="journal article" date="2024" name="Commun. Biol.">
        <title>Comparative genomic analysis of thermophilic fungi reveals convergent evolutionary adaptations and gene losses.</title>
        <authorList>
            <person name="Steindorff A.S."/>
            <person name="Aguilar-Pontes M.V."/>
            <person name="Robinson A.J."/>
            <person name="Andreopoulos B."/>
            <person name="LaButti K."/>
            <person name="Kuo A."/>
            <person name="Mondo S."/>
            <person name="Riley R."/>
            <person name="Otillar R."/>
            <person name="Haridas S."/>
            <person name="Lipzen A."/>
            <person name="Grimwood J."/>
            <person name="Schmutz J."/>
            <person name="Clum A."/>
            <person name="Reid I.D."/>
            <person name="Moisan M.C."/>
            <person name="Butler G."/>
            <person name="Nguyen T.T.M."/>
            <person name="Dewar K."/>
            <person name="Conant G."/>
            <person name="Drula E."/>
            <person name="Henrissat B."/>
            <person name="Hansel C."/>
            <person name="Singer S."/>
            <person name="Hutchinson M.I."/>
            <person name="de Vries R.P."/>
            <person name="Natvig D.O."/>
            <person name="Powell A.J."/>
            <person name="Tsang A."/>
            <person name="Grigoriev I.V."/>
        </authorList>
    </citation>
    <scope>NUCLEOTIDE SEQUENCE [LARGE SCALE GENOMIC DNA]</scope>
    <source>
        <strain evidence="13 14">ATCC 24622</strain>
    </source>
</reference>
<dbReference type="SUPFAM" id="SSF52540">
    <property type="entry name" value="P-loop containing nucleoside triphosphate hydrolases"/>
    <property type="match status" value="2"/>
</dbReference>
<evidence type="ECO:0000259" key="12">
    <source>
        <dbReference type="PROSITE" id="PS50929"/>
    </source>
</evidence>
<sequence>MDALPAGQTAAIITITASVLQAGISEKLAQLLQSFAIVVSSLVIALVYNWKLTLVTSSGLVLIVTIYSVTTPFVVRLYGQVQQADIKASTIANEIFSSVRMIAACGAETKMEQRYAGWVDESRKRGLKMPPLMAVQQAPIFFAIYATFALCFWYTFKMYMEFKITSPETLIVVLMSVMLMTTSIGGVTTPLSAAARAAGAGTIFYTVIDAPKPTTGGVKAPDVTATEDIVLQRINFAYPSRPFLKVLNNLCLRIPAGKITAIVGPSGSGKSTIVGLIERWYELDDGLYGQAKKIRNGTIMTCGRDLKDIDLKWWRSQIGLVQQEPFLFNDTIYKNVEHGLVGTEWEDASAEVKEKLIKQACQEAFADEFIHRLPEGYDTIPMILILDEATSSIDVRSERMVQAALDKVSKNRTTITIAHRLATVKKADNIVVLRKGQVVQQGTHESLMAEEGGAYWTLATAQQLDMGHDEDNEFLPTFSSLSEKKSLDIVETEENASGDTVDGSAHDLEKSRSRSFFASFGLLLREQKGHWRWYSVLLVGAIFAGASAPIHAYLFANLITLFQLFGGILKALANFWCLMFVMLAILVGISYFALSWSATTLAINITRTYQKEYFHNILSKSVAFFDAEDHSVGSLTARLATDPQQLQQLLGMNMAFVIISVFNVVGCLTISFYFGWKLTIVTLCSSMPLIFGAAFFRIRYETQFEKTNNLVFAESAKFATESIGACRTVASLTLEDTICKRYETLLKTQIHSALYKSAASTFLFALSDSISLICMAFVLWYGGNLMLKREYLPFQYVVVYIAVMQGGMGAGQWMSHGPNIAKATVAANRIIDMRAEDYADGRLISLDLGNIGDNDKGVKVRLENIWFKYPTRDVYVLRGLDITIEKGQFAAIVGPSGKFYAPSAGRIIYNGSDITYLSLAHYRKEISLVAQEPSLFNGTIRENILLGVDEYLVTDEDIHQACKDAGIHDFIVSLPEGYNTEVGNRGVALSGGQKQRLSIARALIRHPRLLLLDEATSNLDAETERAVQAVFEKNKRDRTMVVVAHRLATVQNADVIFVLGDGKVMESGNHSTLIQKKRMYYQMCLAQALDR</sequence>
<keyword evidence="4 10" id="KW-0812">Transmembrane</keyword>
<feature type="transmembrane region" description="Helical" evidence="10">
    <location>
        <begin position="762"/>
        <end position="782"/>
    </location>
</feature>
<dbReference type="PROSITE" id="PS50893">
    <property type="entry name" value="ABC_TRANSPORTER_2"/>
    <property type="match status" value="2"/>
</dbReference>
<evidence type="ECO:0000256" key="8">
    <source>
        <dbReference type="ARBA" id="ARBA00022989"/>
    </source>
</evidence>
<comment type="subcellular location">
    <subcellularLocation>
        <location evidence="1">Membrane</location>
        <topology evidence="1">Multi-pass membrane protein</topology>
    </subcellularLocation>
</comment>
<name>A0ABR3XZL9_9PEZI</name>
<gene>
    <name evidence="13" type="ORF">VTK73DRAFT_3538</name>
</gene>
<dbReference type="PANTHER" id="PTHR43394:SF11">
    <property type="entry name" value="ATP-BINDING CASSETTE TRANSPORTER"/>
    <property type="match status" value="1"/>
</dbReference>
<dbReference type="Proteomes" id="UP001586593">
    <property type="component" value="Unassembled WGS sequence"/>
</dbReference>
<evidence type="ECO:0000256" key="2">
    <source>
        <dbReference type="ARBA" id="ARBA00007577"/>
    </source>
</evidence>
<keyword evidence="14" id="KW-1185">Reference proteome</keyword>
<dbReference type="CDD" id="cd18578">
    <property type="entry name" value="ABC_6TM_Pgp_ABCB1_D2_like"/>
    <property type="match status" value="1"/>
</dbReference>
<evidence type="ECO:0000259" key="11">
    <source>
        <dbReference type="PROSITE" id="PS50893"/>
    </source>
</evidence>
<protein>
    <submittedName>
        <fullName evidence="13">Uncharacterized protein</fullName>
    </submittedName>
</protein>
<keyword evidence="7" id="KW-0067">ATP-binding</keyword>
<feature type="transmembrane region" description="Helical" evidence="10">
    <location>
        <begin position="654"/>
        <end position="674"/>
    </location>
</feature>
<dbReference type="CDD" id="cd18577">
    <property type="entry name" value="ABC_6TM_Pgp_ABCB1_D1_like"/>
    <property type="match status" value="1"/>
</dbReference>
<evidence type="ECO:0000313" key="13">
    <source>
        <dbReference type="EMBL" id="KAL1881476.1"/>
    </source>
</evidence>
<evidence type="ECO:0000256" key="1">
    <source>
        <dbReference type="ARBA" id="ARBA00004141"/>
    </source>
</evidence>
<feature type="domain" description="ABC transmembrane type-1" evidence="12">
    <location>
        <begin position="1"/>
        <end position="196"/>
    </location>
</feature>
<dbReference type="PROSITE" id="PS50929">
    <property type="entry name" value="ABC_TM1F"/>
    <property type="match status" value="2"/>
</dbReference>
<dbReference type="PROSITE" id="PS00211">
    <property type="entry name" value="ABC_TRANSPORTER_1"/>
    <property type="match status" value="1"/>
</dbReference>
<dbReference type="InterPro" id="IPR011527">
    <property type="entry name" value="ABC1_TM_dom"/>
</dbReference>
<feature type="domain" description="ABC transporter" evidence="11">
    <location>
        <begin position="231"/>
        <end position="460"/>
    </location>
</feature>
<evidence type="ECO:0000256" key="3">
    <source>
        <dbReference type="ARBA" id="ARBA00022448"/>
    </source>
</evidence>
<dbReference type="Pfam" id="PF00664">
    <property type="entry name" value="ABC_membrane"/>
    <property type="match status" value="2"/>
</dbReference>
<dbReference type="SUPFAM" id="SSF90123">
    <property type="entry name" value="ABC transporter transmembrane region"/>
    <property type="match status" value="2"/>
</dbReference>
<dbReference type="InterPro" id="IPR003593">
    <property type="entry name" value="AAA+_ATPase"/>
</dbReference>
<keyword evidence="6" id="KW-0547">Nucleotide-binding</keyword>
<feature type="transmembrane region" description="Helical" evidence="10">
    <location>
        <begin position="680"/>
        <end position="698"/>
    </location>
</feature>
<evidence type="ECO:0000313" key="14">
    <source>
        <dbReference type="Proteomes" id="UP001586593"/>
    </source>
</evidence>